<keyword evidence="3 6" id="KW-1133">Transmembrane helix</keyword>
<dbReference type="AlphaFoldDB" id="A0A9P6W0N0"/>
<evidence type="ECO:0000313" key="9">
    <source>
        <dbReference type="Proteomes" id="UP000777482"/>
    </source>
</evidence>
<feature type="transmembrane region" description="Helical" evidence="6">
    <location>
        <begin position="280"/>
        <end position="300"/>
    </location>
</feature>
<name>A0A9P6W0N0_RHOMI</name>
<dbReference type="GO" id="GO:0006506">
    <property type="term" value="P:GPI anchor biosynthetic process"/>
    <property type="evidence" value="ECO:0007669"/>
    <property type="project" value="TreeGrafter"/>
</dbReference>
<dbReference type="PANTHER" id="PTHR46346:SF1">
    <property type="entry name" value="PHOSPHATIDYLINOSITOL N-ACETYLGLUCOSAMINYLTRANSFERASE SUBUNIT P"/>
    <property type="match status" value="1"/>
</dbReference>
<dbReference type="OrthoDB" id="690928at2759"/>
<accession>A0A9P6W0N0</accession>
<dbReference type="Proteomes" id="UP000777482">
    <property type="component" value="Unassembled WGS sequence"/>
</dbReference>
<feature type="region of interest" description="Disordered" evidence="5">
    <location>
        <begin position="370"/>
        <end position="391"/>
    </location>
</feature>
<comment type="subcellular location">
    <subcellularLocation>
        <location evidence="1">Membrane</location>
        <topology evidence="1">Multi-pass membrane protein</topology>
    </subcellularLocation>
</comment>
<keyword evidence="4 6" id="KW-0472">Membrane</keyword>
<feature type="region of interest" description="Disordered" evidence="5">
    <location>
        <begin position="161"/>
        <end position="234"/>
    </location>
</feature>
<feature type="compositionally biased region" description="Acidic residues" evidence="5">
    <location>
        <begin position="372"/>
        <end position="391"/>
    </location>
</feature>
<dbReference type="InterPro" id="IPR013717">
    <property type="entry name" value="PIG-P"/>
</dbReference>
<proteinExistence type="predicted"/>
<dbReference type="InterPro" id="IPR052263">
    <property type="entry name" value="GPI_Anchor_Biosynth"/>
</dbReference>
<dbReference type="Pfam" id="PF08510">
    <property type="entry name" value="PIG-P"/>
    <property type="match status" value="1"/>
</dbReference>
<evidence type="ECO:0000256" key="6">
    <source>
        <dbReference type="SAM" id="Phobius"/>
    </source>
</evidence>
<feature type="transmembrane region" description="Helical" evidence="6">
    <location>
        <begin position="241"/>
        <end position="260"/>
    </location>
</feature>
<evidence type="ECO:0000256" key="4">
    <source>
        <dbReference type="ARBA" id="ARBA00023136"/>
    </source>
</evidence>
<evidence type="ECO:0000256" key="2">
    <source>
        <dbReference type="ARBA" id="ARBA00022692"/>
    </source>
</evidence>
<organism evidence="8 9">
    <name type="scientific">Rhodotorula mucilaginosa</name>
    <name type="common">Yeast</name>
    <name type="synonym">Rhodotorula rubra</name>
    <dbReference type="NCBI Taxonomy" id="5537"/>
    <lineage>
        <taxon>Eukaryota</taxon>
        <taxon>Fungi</taxon>
        <taxon>Dikarya</taxon>
        <taxon>Basidiomycota</taxon>
        <taxon>Pucciniomycotina</taxon>
        <taxon>Microbotryomycetes</taxon>
        <taxon>Sporidiobolales</taxon>
        <taxon>Sporidiobolaceae</taxon>
        <taxon>Rhodotorula</taxon>
    </lineage>
</organism>
<sequence>MTATGRSLRSSASTTSLPPRLPSSTSNIHHDSPTTSRRASHSKQEPSLAELIRAEQDWDNAAAPTRSHAIEAAPFAADVTNDATKPHARRRSSAPLPDLPPDATEELAPQAMPPFAGHPLPPVPPLLLPPHYGKPIRPSSPDAFAIRRSALFRPVLRSLSRPASPSVSRSTSSLDLLHRTRDNSSSSDSLPSVPARGEKSGTEPATIITSAPIDRSSSSLPAQFPPREPTDPAPTVESQGFVLYIGSLVAYVMYLVWAFLPEQWLVAIGIEWYPSRDWALLVPAWIVMLVAFVYISYFLLTMYSTPSLALSEPYNDPRAYVPPPPRPQAGQDDQSRPPTPLWAHAVLLPEEAIPPLYDLPIEVVERVLYGSSDDDVDDDPEDDEGDKGEEG</sequence>
<keyword evidence="9" id="KW-1185">Reference proteome</keyword>
<evidence type="ECO:0000259" key="7">
    <source>
        <dbReference type="Pfam" id="PF08510"/>
    </source>
</evidence>
<dbReference type="EMBL" id="PUHQ01000058">
    <property type="protein sequence ID" value="KAG0659050.1"/>
    <property type="molecule type" value="Genomic_DNA"/>
</dbReference>
<evidence type="ECO:0000256" key="3">
    <source>
        <dbReference type="ARBA" id="ARBA00022989"/>
    </source>
</evidence>
<comment type="caution">
    <text evidence="8">The sequence shown here is derived from an EMBL/GenBank/DDBJ whole genome shotgun (WGS) entry which is preliminary data.</text>
</comment>
<reference evidence="8 9" key="1">
    <citation type="submission" date="2020-11" db="EMBL/GenBank/DDBJ databases">
        <title>Kefir isolates.</title>
        <authorList>
            <person name="Marcisauskas S."/>
            <person name="Kim Y."/>
            <person name="Blasche S."/>
        </authorList>
    </citation>
    <scope>NUCLEOTIDE SEQUENCE [LARGE SCALE GENOMIC DNA]</scope>
    <source>
        <strain evidence="8 9">KR</strain>
    </source>
</reference>
<feature type="compositionally biased region" description="Low complexity" evidence="5">
    <location>
        <begin position="161"/>
        <end position="175"/>
    </location>
</feature>
<evidence type="ECO:0000256" key="1">
    <source>
        <dbReference type="ARBA" id="ARBA00004141"/>
    </source>
</evidence>
<dbReference type="GO" id="GO:0005783">
    <property type="term" value="C:endoplasmic reticulum"/>
    <property type="evidence" value="ECO:0007669"/>
    <property type="project" value="TreeGrafter"/>
</dbReference>
<evidence type="ECO:0000256" key="5">
    <source>
        <dbReference type="SAM" id="MobiDB-lite"/>
    </source>
</evidence>
<feature type="region of interest" description="Disordered" evidence="5">
    <location>
        <begin position="1"/>
        <end position="107"/>
    </location>
</feature>
<feature type="region of interest" description="Disordered" evidence="5">
    <location>
        <begin position="319"/>
        <end position="340"/>
    </location>
</feature>
<evidence type="ECO:0000313" key="8">
    <source>
        <dbReference type="EMBL" id="KAG0659050.1"/>
    </source>
</evidence>
<feature type="domain" description="PIG-P" evidence="7">
    <location>
        <begin position="236"/>
        <end position="369"/>
    </location>
</feature>
<gene>
    <name evidence="8" type="ORF">C6P46_005346</name>
</gene>
<keyword evidence="2 6" id="KW-0812">Transmembrane</keyword>
<feature type="compositionally biased region" description="Low complexity" evidence="5">
    <location>
        <begin position="1"/>
        <end position="26"/>
    </location>
</feature>
<dbReference type="GO" id="GO:0016020">
    <property type="term" value="C:membrane"/>
    <property type="evidence" value="ECO:0007669"/>
    <property type="project" value="UniProtKB-SubCell"/>
</dbReference>
<dbReference type="PANTHER" id="PTHR46346">
    <property type="entry name" value="PHOSPHATIDYLINOSITOL N-ACETYLGLUCOSAMINYLTRANSFERASE SUBUNIT P"/>
    <property type="match status" value="1"/>
</dbReference>
<protein>
    <recommendedName>
        <fullName evidence="7">PIG-P domain-containing protein</fullName>
    </recommendedName>
</protein>